<evidence type="ECO:0000256" key="2">
    <source>
        <dbReference type="ARBA" id="ARBA00012438"/>
    </source>
</evidence>
<dbReference type="Pfam" id="PF07730">
    <property type="entry name" value="HisKA_3"/>
    <property type="match status" value="1"/>
</dbReference>
<dbReference type="GO" id="GO:0016020">
    <property type="term" value="C:membrane"/>
    <property type="evidence" value="ECO:0007669"/>
    <property type="project" value="InterPro"/>
</dbReference>
<keyword evidence="11" id="KW-0472">Membrane</keyword>
<evidence type="ECO:0000256" key="8">
    <source>
        <dbReference type="ARBA" id="ARBA00023012"/>
    </source>
</evidence>
<dbReference type="CDD" id="cd16917">
    <property type="entry name" value="HATPase_UhpB-NarQ-NarX-like"/>
    <property type="match status" value="1"/>
</dbReference>
<dbReference type="Gene3D" id="1.20.5.1930">
    <property type="match status" value="1"/>
</dbReference>
<feature type="transmembrane region" description="Helical" evidence="11">
    <location>
        <begin position="155"/>
        <end position="174"/>
    </location>
</feature>
<evidence type="ECO:0000256" key="10">
    <source>
        <dbReference type="SAM" id="MobiDB-lite"/>
    </source>
</evidence>
<keyword evidence="11" id="KW-0812">Transmembrane</keyword>
<dbReference type="InterPro" id="IPR050482">
    <property type="entry name" value="Sensor_HK_TwoCompSys"/>
</dbReference>
<dbReference type="AlphaFoldDB" id="A0A841D2G0"/>
<sequence length="447" mass="46846">MRGAFGDAVKNVFGNVRGAPAEGRGDRRPTRLDLLFSLAVGVAGLVESFGRQGPDPGQVQEPVPMAAGAVAAGTLLLFRGRLPVTMLLALIATGVAVQAVAGTGYYPAWHFYSTLVLVHTVAGAAELRSRRGLAGLGCVLAAYGFLQTLQRNDVAEVMIGAIFVGVAYGSGILLRRQTDRTLRLAERAARLEVEREERARRAVEEERARIARELHDVVSHNVSVMTLHAGGARMLLGDGHERERDLLLGVERAGREAVEELQLMLGVLRDHGDYGDYGDRDGHGGYGDRGPGGPQPDLDRLEDLLAQVREAGLDVRLRTAGEPRPLPPGLGLSAYRVVQEALTNVLKHARAARTDVVVGYGPAELVVEVVDDGAGRTPPSADAADAGGGGGHDPATAGPGRSRGGHGLIGMRERAAMHGGELSAGPVPGGGYRVAARFPLAGTAETG</sequence>
<dbReference type="Proteomes" id="UP000562352">
    <property type="component" value="Unassembled WGS sequence"/>
</dbReference>
<organism evidence="14 15">
    <name type="scientific">Planomonospora venezuelensis</name>
    <dbReference type="NCBI Taxonomy" id="1999"/>
    <lineage>
        <taxon>Bacteria</taxon>
        <taxon>Bacillati</taxon>
        <taxon>Actinomycetota</taxon>
        <taxon>Actinomycetes</taxon>
        <taxon>Streptosporangiales</taxon>
        <taxon>Streptosporangiaceae</taxon>
        <taxon>Planomonospora</taxon>
    </lineage>
</organism>
<proteinExistence type="predicted"/>
<keyword evidence="15" id="KW-1185">Reference proteome</keyword>
<evidence type="ECO:0000256" key="5">
    <source>
        <dbReference type="ARBA" id="ARBA00022741"/>
    </source>
</evidence>
<keyword evidence="9" id="KW-0175">Coiled coil</keyword>
<evidence type="ECO:0000259" key="13">
    <source>
        <dbReference type="Pfam" id="PF07730"/>
    </source>
</evidence>
<keyword evidence="5" id="KW-0547">Nucleotide-binding</keyword>
<feature type="region of interest" description="Disordered" evidence="10">
    <location>
        <begin position="276"/>
        <end position="296"/>
    </location>
</feature>
<reference evidence="14 15" key="1">
    <citation type="submission" date="2020-08" db="EMBL/GenBank/DDBJ databases">
        <title>Genomic Encyclopedia of Type Strains, Phase III (KMG-III): the genomes of soil and plant-associated and newly described type strains.</title>
        <authorList>
            <person name="Whitman W."/>
        </authorList>
    </citation>
    <scope>NUCLEOTIDE SEQUENCE [LARGE SCALE GENOMIC DNA]</scope>
    <source>
        <strain evidence="14 15">CECT 3303</strain>
    </source>
</reference>
<keyword evidence="7" id="KW-0067">ATP-binding</keyword>
<feature type="region of interest" description="Disordered" evidence="10">
    <location>
        <begin position="373"/>
        <end position="407"/>
    </location>
</feature>
<dbReference type="PANTHER" id="PTHR24421">
    <property type="entry name" value="NITRATE/NITRITE SENSOR PROTEIN NARX-RELATED"/>
    <property type="match status" value="1"/>
</dbReference>
<keyword evidence="8" id="KW-0902">Two-component regulatory system</keyword>
<dbReference type="PANTHER" id="PTHR24421:SF10">
    <property type="entry name" value="NITRATE_NITRITE SENSOR PROTEIN NARQ"/>
    <property type="match status" value="1"/>
</dbReference>
<gene>
    <name evidence="14" type="ORF">FHS22_001839</name>
</gene>
<evidence type="ECO:0000256" key="6">
    <source>
        <dbReference type="ARBA" id="ARBA00022777"/>
    </source>
</evidence>
<feature type="transmembrane region" description="Helical" evidence="11">
    <location>
        <begin position="85"/>
        <end position="103"/>
    </location>
</feature>
<dbReference type="SUPFAM" id="SSF55874">
    <property type="entry name" value="ATPase domain of HSP90 chaperone/DNA topoisomerase II/histidine kinase"/>
    <property type="match status" value="1"/>
</dbReference>
<evidence type="ECO:0000256" key="1">
    <source>
        <dbReference type="ARBA" id="ARBA00000085"/>
    </source>
</evidence>
<accession>A0A841D2G0</accession>
<keyword evidence="11" id="KW-1133">Transmembrane helix</keyword>
<comment type="caution">
    <text evidence="14">The sequence shown here is derived from an EMBL/GenBank/DDBJ whole genome shotgun (WGS) entry which is preliminary data.</text>
</comment>
<evidence type="ECO:0000313" key="14">
    <source>
        <dbReference type="EMBL" id="MBB5962578.1"/>
    </source>
</evidence>
<dbReference type="GO" id="GO:0046983">
    <property type="term" value="F:protein dimerization activity"/>
    <property type="evidence" value="ECO:0007669"/>
    <property type="project" value="InterPro"/>
</dbReference>
<evidence type="ECO:0000259" key="12">
    <source>
        <dbReference type="Pfam" id="PF02518"/>
    </source>
</evidence>
<dbReference type="InterPro" id="IPR036890">
    <property type="entry name" value="HATPase_C_sf"/>
</dbReference>
<protein>
    <recommendedName>
        <fullName evidence="2">histidine kinase</fullName>
        <ecNumber evidence="2">2.7.13.3</ecNumber>
    </recommendedName>
</protein>
<dbReference type="InterPro" id="IPR011712">
    <property type="entry name" value="Sig_transdc_His_kin_sub3_dim/P"/>
</dbReference>
<dbReference type="RefSeq" id="WP_184940096.1">
    <property type="nucleotide sequence ID" value="NZ_BAAAWZ010000001.1"/>
</dbReference>
<feature type="coiled-coil region" evidence="9">
    <location>
        <begin position="186"/>
        <end position="213"/>
    </location>
</feature>
<feature type="domain" description="Signal transduction histidine kinase subgroup 3 dimerisation and phosphoacceptor" evidence="13">
    <location>
        <begin position="206"/>
        <end position="271"/>
    </location>
</feature>
<evidence type="ECO:0000256" key="9">
    <source>
        <dbReference type="SAM" id="Coils"/>
    </source>
</evidence>
<feature type="transmembrane region" description="Helical" evidence="11">
    <location>
        <begin position="62"/>
        <end position="78"/>
    </location>
</feature>
<dbReference type="EC" id="2.7.13.3" evidence="2"/>
<evidence type="ECO:0000256" key="3">
    <source>
        <dbReference type="ARBA" id="ARBA00022553"/>
    </source>
</evidence>
<keyword evidence="6 14" id="KW-0418">Kinase</keyword>
<name>A0A841D2G0_PLAVE</name>
<dbReference type="Gene3D" id="3.30.565.10">
    <property type="entry name" value="Histidine kinase-like ATPase, C-terminal domain"/>
    <property type="match status" value="1"/>
</dbReference>
<evidence type="ECO:0000256" key="11">
    <source>
        <dbReference type="SAM" id="Phobius"/>
    </source>
</evidence>
<evidence type="ECO:0000256" key="7">
    <source>
        <dbReference type="ARBA" id="ARBA00022840"/>
    </source>
</evidence>
<feature type="domain" description="Histidine kinase/HSP90-like ATPase" evidence="12">
    <location>
        <begin position="333"/>
        <end position="441"/>
    </location>
</feature>
<dbReference type="GO" id="GO:0005524">
    <property type="term" value="F:ATP binding"/>
    <property type="evidence" value="ECO:0007669"/>
    <property type="project" value="UniProtKB-KW"/>
</dbReference>
<dbReference type="InterPro" id="IPR003594">
    <property type="entry name" value="HATPase_dom"/>
</dbReference>
<comment type="catalytic activity">
    <reaction evidence="1">
        <text>ATP + protein L-histidine = ADP + protein N-phospho-L-histidine.</text>
        <dbReference type="EC" id="2.7.13.3"/>
    </reaction>
</comment>
<dbReference type="Pfam" id="PF02518">
    <property type="entry name" value="HATPase_c"/>
    <property type="match status" value="1"/>
</dbReference>
<dbReference type="GO" id="GO:0000155">
    <property type="term" value="F:phosphorelay sensor kinase activity"/>
    <property type="evidence" value="ECO:0007669"/>
    <property type="project" value="InterPro"/>
</dbReference>
<evidence type="ECO:0000256" key="4">
    <source>
        <dbReference type="ARBA" id="ARBA00022679"/>
    </source>
</evidence>
<dbReference type="EMBL" id="JACHJJ010000004">
    <property type="protein sequence ID" value="MBB5962578.1"/>
    <property type="molecule type" value="Genomic_DNA"/>
</dbReference>
<feature type="transmembrane region" description="Helical" evidence="11">
    <location>
        <begin position="32"/>
        <end position="50"/>
    </location>
</feature>
<keyword evidence="3" id="KW-0597">Phosphoprotein</keyword>
<evidence type="ECO:0000313" key="15">
    <source>
        <dbReference type="Proteomes" id="UP000562352"/>
    </source>
</evidence>
<keyword evidence="4" id="KW-0808">Transferase</keyword>